<dbReference type="AlphaFoldDB" id="A0A1F5QCY7"/>
<evidence type="ECO:0000313" key="2">
    <source>
        <dbReference type="Proteomes" id="UP000177235"/>
    </source>
</evidence>
<comment type="caution">
    <text evidence="1">The sequence shown here is derived from an EMBL/GenBank/DDBJ whole genome shotgun (WGS) entry which is preliminary data.</text>
</comment>
<dbReference type="Pfam" id="PF14137">
    <property type="entry name" value="DUF4304"/>
    <property type="match status" value="1"/>
</dbReference>
<accession>A0A1F5QCY7</accession>
<reference evidence="1 2" key="1">
    <citation type="journal article" date="2016" name="Nat. Commun.">
        <title>Thousands of microbial genomes shed light on interconnected biogeochemical processes in an aquifer system.</title>
        <authorList>
            <person name="Anantharaman K."/>
            <person name="Brown C.T."/>
            <person name="Hug L.A."/>
            <person name="Sharon I."/>
            <person name="Castelle C.J."/>
            <person name="Probst A.J."/>
            <person name="Thomas B.C."/>
            <person name="Singh A."/>
            <person name="Wilkins M.J."/>
            <person name="Karaoz U."/>
            <person name="Brodie E.L."/>
            <person name="Williams K.H."/>
            <person name="Hubbard S.S."/>
            <person name="Banfield J.F."/>
        </authorList>
    </citation>
    <scope>NUCLEOTIDE SEQUENCE [LARGE SCALE GENOMIC DNA]</scope>
</reference>
<dbReference type="InterPro" id="IPR025412">
    <property type="entry name" value="DUF4304"/>
</dbReference>
<proteinExistence type="predicted"/>
<protein>
    <recommendedName>
        <fullName evidence="3">DUF4304 domain-containing protein</fullName>
    </recommendedName>
</protein>
<gene>
    <name evidence="1" type="ORF">A3J05_02395</name>
</gene>
<name>A0A1F5QCY7_9BACT</name>
<sequence>MVDLLTVEEDIFLKFKSYFKKMSFKNKHKTWWKSKDQFILVFDFQKSKWTDEYYINVGLVFQDDLKVPKTSKADIMWRLQRQGVDRHRDQFNIASDSDNIISILQKEVFDIFDSLNTLEQVKNKILENRDKYIITAKGKATLELD</sequence>
<organism evidence="1 2">
    <name type="scientific">Candidatus Doudnabacteria bacterium RIFCSPLOWO2_02_FULL_48_13</name>
    <dbReference type="NCBI Taxonomy" id="1817845"/>
    <lineage>
        <taxon>Bacteria</taxon>
        <taxon>Candidatus Doudnaibacteriota</taxon>
    </lineage>
</organism>
<dbReference type="Proteomes" id="UP000177235">
    <property type="component" value="Unassembled WGS sequence"/>
</dbReference>
<evidence type="ECO:0000313" key="1">
    <source>
        <dbReference type="EMBL" id="OGF00055.1"/>
    </source>
</evidence>
<dbReference type="EMBL" id="MFFF01000003">
    <property type="protein sequence ID" value="OGF00055.1"/>
    <property type="molecule type" value="Genomic_DNA"/>
</dbReference>
<evidence type="ECO:0008006" key="3">
    <source>
        <dbReference type="Google" id="ProtNLM"/>
    </source>
</evidence>